<dbReference type="GO" id="GO:0016301">
    <property type="term" value="F:kinase activity"/>
    <property type="evidence" value="ECO:0007669"/>
    <property type="project" value="UniProtKB-KW"/>
</dbReference>
<dbReference type="Pfam" id="PF07653">
    <property type="entry name" value="SH3_2"/>
    <property type="match status" value="1"/>
</dbReference>
<dbReference type="PANTHER" id="PTHR15129">
    <property type="entry name" value="SRC-ASSOCIATED ADAPTOR PROTEIN"/>
    <property type="match status" value="1"/>
</dbReference>
<dbReference type="InterPro" id="IPR036028">
    <property type="entry name" value="SH3-like_dom_sf"/>
</dbReference>
<sequence>MALGVKPEEIVYLLQTTKNFLMVTLLGESLSPSTDMERKDMADKLEEMIKKLQMNTSNLNINNIPRSNLQPIKSVTIEKPQEDEEEYEVLDNISKTNPTNESHTIKDTNRSRSKTLISAIKELLVTDNITKTPSINSFSQNSILSYEDLKQKVSEYQHYSISKLKEGSTASGYLLKHKNRRFAITWHKRYCILKEYFIFYFKSETDFKELGVIILPGYTLTLSAKEKGHIFILEAKEKGRDSYTFQADSRDDFEKWRKSILAITNKEWSNEQLNAVEKVATDNVDKDDDNDSGNCDGSFSNPSFSQQGQQEKGFSINNVWIGMFDCDGESSQDLSFKRGDIIYIYAEIDINWSMGYLNGKTGLVPNNYLTDAFR</sequence>
<comment type="similarity">
    <text evidence="2">Belongs to the SKAP family.</text>
</comment>
<comment type="subcellular location">
    <subcellularLocation>
        <location evidence="1">Cytoplasm</location>
    </subcellularLocation>
</comment>
<feature type="compositionally biased region" description="Low complexity" evidence="7">
    <location>
        <begin position="292"/>
        <end position="301"/>
    </location>
</feature>
<accession>A0ABM4CEI2</accession>
<keyword evidence="11" id="KW-0418">Kinase</keyword>
<organism evidence="10 11">
    <name type="scientific">Hydra vulgaris</name>
    <name type="common">Hydra</name>
    <name type="synonym">Hydra attenuata</name>
    <dbReference type="NCBI Taxonomy" id="6087"/>
    <lineage>
        <taxon>Eukaryota</taxon>
        <taxon>Metazoa</taxon>
        <taxon>Cnidaria</taxon>
        <taxon>Hydrozoa</taxon>
        <taxon>Hydroidolina</taxon>
        <taxon>Anthoathecata</taxon>
        <taxon>Aplanulata</taxon>
        <taxon>Hydridae</taxon>
        <taxon>Hydra</taxon>
    </lineage>
</organism>
<name>A0ABM4CEI2_HYDVU</name>
<keyword evidence="4" id="KW-0963">Cytoplasm</keyword>
<evidence type="ECO:0000256" key="3">
    <source>
        <dbReference type="ARBA" id="ARBA00022443"/>
    </source>
</evidence>
<dbReference type="Pfam" id="PF00169">
    <property type="entry name" value="PH"/>
    <property type="match status" value="1"/>
</dbReference>
<evidence type="ECO:0000313" key="10">
    <source>
        <dbReference type="Proteomes" id="UP001652625"/>
    </source>
</evidence>
<feature type="region of interest" description="Disordered" evidence="7">
    <location>
        <begin position="281"/>
        <end position="310"/>
    </location>
</feature>
<dbReference type="SUPFAM" id="SSF50729">
    <property type="entry name" value="PH domain-like"/>
    <property type="match status" value="1"/>
</dbReference>
<reference evidence="11" key="1">
    <citation type="submission" date="2025-08" db="UniProtKB">
        <authorList>
            <consortium name="RefSeq"/>
        </authorList>
    </citation>
    <scope>IDENTIFICATION</scope>
</reference>
<evidence type="ECO:0000256" key="6">
    <source>
        <dbReference type="PROSITE-ProRule" id="PRU00192"/>
    </source>
</evidence>
<dbReference type="SMART" id="SM00326">
    <property type="entry name" value="SH3"/>
    <property type="match status" value="1"/>
</dbReference>
<feature type="domain" description="SH3" evidence="8">
    <location>
        <begin position="315"/>
        <end position="374"/>
    </location>
</feature>
<evidence type="ECO:0000259" key="8">
    <source>
        <dbReference type="PROSITE" id="PS50002"/>
    </source>
</evidence>
<dbReference type="InterPro" id="IPR037781">
    <property type="entry name" value="SKAP_fam"/>
</dbReference>
<dbReference type="PROSITE" id="PS50002">
    <property type="entry name" value="SH3"/>
    <property type="match status" value="1"/>
</dbReference>
<proteinExistence type="inferred from homology"/>
<gene>
    <name evidence="11" type="primary">LOC124817488</name>
</gene>
<dbReference type="InterPro" id="IPR001849">
    <property type="entry name" value="PH_domain"/>
</dbReference>
<dbReference type="InterPro" id="IPR011993">
    <property type="entry name" value="PH-like_dom_sf"/>
</dbReference>
<dbReference type="SUPFAM" id="SSF50044">
    <property type="entry name" value="SH3-domain"/>
    <property type="match status" value="1"/>
</dbReference>
<dbReference type="PROSITE" id="PS50003">
    <property type="entry name" value="PH_DOMAIN"/>
    <property type="match status" value="1"/>
</dbReference>
<dbReference type="PANTHER" id="PTHR15129:SF0">
    <property type="entry name" value="SH3 DOMAIN-CONTAINING PROTEIN"/>
    <property type="match status" value="1"/>
</dbReference>
<keyword evidence="10" id="KW-1185">Reference proteome</keyword>
<keyword evidence="3 6" id="KW-0728">SH3 domain</keyword>
<dbReference type="RefSeq" id="XP_065660093.1">
    <property type="nucleotide sequence ID" value="XM_065804021.1"/>
</dbReference>
<evidence type="ECO:0000313" key="11">
    <source>
        <dbReference type="RefSeq" id="XP_065660093.1"/>
    </source>
</evidence>
<dbReference type="Gene3D" id="2.30.30.40">
    <property type="entry name" value="SH3 Domains"/>
    <property type="match status" value="1"/>
</dbReference>
<dbReference type="InterPro" id="IPR001452">
    <property type="entry name" value="SH3_domain"/>
</dbReference>
<protein>
    <submittedName>
        <fullName evidence="11">Src kinase-associated phosphoprotein 2 isoform X5</fullName>
    </submittedName>
</protein>
<dbReference type="SMART" id="SM00233">
    <property type="entry name" value="PH"/>
    <property type="match status" value="1"/>
</dbReference>
<evidence type="ECO:0000256" key="7">
    <source>
        <dbReference type="SAM" id="MobiDB-lite"/>
    </source>
</evidence>
<dbReference type="GeneID" id="124817488"/>
<evidence type="ECO:0000256" key="5">
    <source>
        <dbReference type="ARBA" id="ARBA00022553"/>
    </source>
</evidence>
<dbReference type="Gene3D" id="2.30.29.30">
    <property type="entry name" value="Pleckstrin-homology domain (PH domain)/Phosphotyrosine-binding domain (PTB)"/>
    <property type="match status" value="1"/>
</dbReference>
<dbReference type="Proteomes" id="UP001652625">
    <property type="component" value="Chromosome 08"/>
</dbReference>
<evidence type="ECO:0000256" key="4">
    <source>
        <dbReference type="ARBA" id="ARBA00022490"/>
    </source>
</evidence>
<evidence type="ECO:0000259" key="9">
    <source>
        <dbReference type="PROSITE" id="PS50003"/>
    </source>
</evidence>
<feature type="domain" description="PH" evidence="9">
    <location>
        <begin position="167"/>
        <end position="265"/>
    </location>
</feature>
<evidence type="ECO:0000256" key="1">
    <source>
        <dbReference type="ARBA" id="ARBA00004496"/>
    </source>
</evidence>
<keyword evidence="5" id="KW-0597">Phosphoprotein</keyword>
<evidence type="ECO:0000256" key="2">
    <source>
        <dbReference type="ARBA" id="ARBA00005864"/>
    </source>
</evidence>
<keyword evidence="11" id="KW-0808">Transferase</keyword>